<organism evidence="10 11">
    <name type="scientific">Candidatus Buchananbacteria bacterium RIFCSPHIGHO2_01_FULL_44_11</name>
    <dbReference type="NCBI Taxonomy" id="1797535"/>
    <lineage>
        <taxon>Bacteria</taxon>
        <taxon>Candidatus Buchananiibacteriota</taxon>
    </lineage>
</organism>
<dbReference type="InterPro" id="IPR005835">
    <property type="entry name" value="NTP_transferase_dom"/>
</dbReference>
<keyword evidence="10" id="KW-0946">Virion</keyword>
<gene>
    <name evidence="10" type="ORF">A2744_02155</name>
</gene>
<dbReference type="InterPro" id="IPR005907">
    <property type="entry name" value="G1P_thy_trans_s"/>
</dbReference>
<evidence type="ECO:0000259" key="9">
    <source>
        <dbReference type="Pfam" id="PF00483"/>
    </source>
</evidence>
<evidence type="ECO:0000256" key="2">
    <source>
        <dbReference type="ARBA" id="ARBA00010480"/>
    </source>
</evidence>
<evidence type="ECO:0000256" key="3">
    <source>
        <dbReference type="ARBA" id="ARBA00012461"/>
    </source>
</evidence>
<comment type="caution">
    <text evidence="10">The sequence shown here is derived from an EMBL/GenBank/DDBJ whole genome shotgun (WGS) entry which is preliminary data.</text>
</comment>
<dbReference type="GO" id="GO:0046872">
    <property type="term" value="F:metal ion binding"/>
    <property type="evidence" value="ECO:0007669"/>
    <property type="project" value="UniProtKB-KW"/>
</dbReference>
<protein>
    <recommendedName>
        <fullName evidence="3">glucose-1-phosphate thymidylyltransferase</fullName>
        <ecNumber evidence="3">2.7.7.24</ecNumber>
    </recommendedName>
</protein>
<comment type="similarity">
    <text evidence="2">Belongs to the glucose-1-phosphate thymidylyltransferase family.</text>
</comment>
<evidence type="ECO:0000256" key="5">
    <source>
        <dbReference type="ARBA" id="ARBA00022695"/>
    </source>
</evidence>
<dbReference type="PANTHER" id="PTHR43532:SF1">
    <property type="entry name" value="GLUCOSE-1-PHOSPHATE THYMIDYLYLTRANSFERASE 1"/>
    <property type="match status" value="1"/>
</dbReference>
<evidence type="ECO:0000313" key="10">
    <source>
        <dbReference type="EMBL" id="OGY45468.1"/>
    </source>
</evidence>
<evidence type="ECO:0000256" key="1">
    <source>
        <dbReference type="ARBA" id="ARBA00001946"/>
    </source>
</evidence>
<dbReference type="EMBL" id="MHIE01000019">
    <property type="protein sequence ID" value="OGY45468.1"/>
    <property type="molecule type" value="Genomic_DNA"/>
</dbReference>
<dbReference type="PANTHER" id="PTHR43532">
    <property type="entry name" value="GLUCOSE-1-PHOSPHATE THYMIDYLYLTRANSFERASE"/>
    <property type="match status" value="1"/>
</dbReference>
<dbReference type="InterPro" id="IPR029044">
    <property type="entry name" value="Nucleotide-diphossugar_trans"/>
</dbReference>
<dbReference type="EC" id="2.7.7.24" evidence="3"/>
<feature type="domain" description="Nucleotidyl transferase" evidence="9">
    <location>
        <begin position="2"/>
        <end position="234"/>
    </location>
</feature>
<dbReference type="Proteomes" id="UP000178240">
    <property type="component" value="Unassembled WGS sequence"/>
</dbReference>
<evidence type="ECO:0000256" key="6">
    <source>
        <dbReference type="ARBA" id="ARBA00022723"/>
    </source>
</evidence>
<sequence length="240" mass="26095">MKGIILAGGTGSRLDPLTRVTNKHLLPVYDKPMIYYPIQTLVEAGVTEIMIVSGKDHAGDFLTLLRSGSDWGAQFSYGVQEGAGGIAEALGLCQDFADNDKIIVMLGDNILEDSIKAAVKDFEKQAKGAKIFLKTVNNPQSFGIAQVAGQSITSIEEKPKQPKTNLAVIGVYMYDNQVWQVIKKLKPSGRGELEITDVNNFYVKQGTMTFEKLEGWWGDGGESFDSLLEAANLVSKMAKG</sequence>
<evidence type="ECO:0000313" key="11">
    <source>
        <dbReference type="Proteomes" id="UP000178240"/>
    </source>
</evidence>
<dbReference type="GO" id="GO:0008879">
    <property type="term" value="F:glucose-1-phosphate thymidylyltransferase activity"/>
    <property type="evidence" value="ECO:0007669"/>
    <property type="project" value="UniProtKB-EC"/>
</dbReference>
<evidence type="ECO:0000256" key="4">
    <source>
        <dbReference type="ARBA" id="ARBA00022679"/>
    </source>
</evidence>
<evidence type="ECO:0000256" key="7">
    <source>
        <dbReference type="ARBA" id="ARBA00022842"/>
    </source>
</evidence>
<comment type="cofactor">
    <cofactor evidence="1">
        <name>Mg(2+)</name>
        <dbReference type="ChEBI" id="CHEBI:18420"/>
    </cofactor>
</comment>
<dbReference type="Pfam" id="PF00483">
    <property type="entry name" value="NTP_transferase"/>
    <property type="match status" value="1"/>
</dbReference>
<keyword evidence="7" id="KW-0460">Magnesium</keyword>
<keyword evidence="10" id="KW-0167">Capsid protein</keyword>
<dbReference type="STRING" id="1797535.A2744_02155"/>
<dbReference type="Gene3D" id="3.90.550.10">
    <property type="entry name" value="Spore Coat Polysaccharide Biosynthesis Protein SpsA, Chain A"/>
    <property type="match status" value="1"/>
</dbReference>
<reference evidence="10 11" key="1">
    <citation type="journal article" date="2016" name="Nat. Commun.">
        <title>Thousands of microbial genomes shed light on interconnected biogeochemical processes in an aquifer system.</title>
        <authorList>
            <person name="Anantharaman K."/>
            <person name="Brown C.T."/>
            <person name="Hug L.A."/>
            <person name="Sharon I."/>
            <person name="Castelle C.J."/>
            <person name="Probst A.J."/>
            <person name="Thomas B.C."/>
            <person name="Singh A."/>
            <person name="Wilkins M.J."/>
            <person name="Karaoz U."/>
            <person name="Brodie E.L."/>
            <person name="Williams K.H."/>
            <person name="Hubbard S.S."/>
            <person name="Banfield J.F."/>
        </authorList>
    </citation>
    <scope>NUCLEOTIDE SEQUENCE [LARGE SCALE GENOMIC DNA]</scope>
</reference>
<dbReference type="AlphaFoldDB" id="A0A1G1XZL2"/>
<evidence type="ECO:0000256" key="8">
    <source>
        <dbReference type="ARBA" id="ARBA00049336"/>
    </source>
</evidence>
<comment type="catalytic activity">
    <reaction evidence="8">
        <text>dTTP + alpha-D-glucose 1-phosphate + H(+) = dTDP-alpha-D-glucose + diphosphate</text>
        <dbReference type="Rhea" id="RHEA:15225"/>
        <dbReference type="ChEBI" id="CHEBI:15378"/>
        <dbReference type="ChEBI" id="CHEBI:33019"/>
        <dbReference type="ChEBI" id="CHEBI:37568"/>
        <dbReference type="ChEBI" id="CHEBI:57477"/>
        <dbReference type="ChEBI" id="CHEBI:58601"/>
        <dbReference type="EC" id="2.7.7.24"/>
    </reaction>
</comment>
<dbReference type="SUPFAM" id="SSF53448">
    <property type="entry name" value="Nucleotide-diphospho-sugar transferases"/>
    <property type="match status" value="1"/>
</dbReference>
<keyword evidence="6" id="KW-0479">Metal-binding</keyword>
<proteinExistence type="inferred from homology"/>
<keyword evidence="4" id="KW-0808">Transferase</keyword>
<name>A0A1G1XZL2_9BACT</name>
<keyword evidence="5" id="KW-0548">Nucleotidyltransferase</keyword>
<accession>A0A1G1XZL2</accession>